<dbReference type="PANTHER" id="PTHR12858">
    <property type="entry name" value="RIBOSOME BIOGENESIS PROTEIN"/>
    <property type="match status" value="1"/>
</dbReference>
<dbReference type="GO" id="GO:0034511">
    <property type="term" value="F:U3 snoRNA binding"/>
    <property type="evidence" value="ECO:0000318"/>
    <property type="project" value="GO_Central"/>
</dbReference>
<evidence type="ECO:0000256" key="2">
    <source>
        <dbReference type="ARBA" id="ARBA00022517"/>
    </source>
</evidence>
<gene>
    <name evidence="7" type="ORF">KFL_002780120</name>
</gene>
<feature type="compositionally biased region" description="Acidic residues" evidence="5">
    <location>
        <begin position="485"/>
        <end position="497"/>
    </location>
</feature>
<dbReference type="STRING" id="105231.A0A1Y1IDT8"/>
<feature type="compositionally biased region" description="Basic and acidic residues" evidence="5">
    <location>
        <begin position="501"/>
        <end position="514"/>
    </location>
</feature>
<keyword evidence="8" id="KW-1185">Reference proteome</keyword>
<feature type="domain" description="Bms1-type G" evidence="6">
    <location>
        <begin position="80"/>
        <end position="265"/>
    </location>
</feature>
<feature type="compositionally biased region" description="Acidic residues" evidence="5">
    <location>
        <begin position="428"/>
        <end position="440"/>
    </location>
</feature>
<dbReference type="PROSITE" id="PS51714">
    <property type="entry name" value="G_BMS1"/>
    <property type="match status" value="1"/>
</dbReference>
<reference evidence="7 8" key="1">
    <citation type="journal article" date="2014" name="Nat. Commun.">
        <title>Klebsormidium flaccidum genome reveals primary factors for plant terrestrial adaptation.</title>
        <authorList>
            <person name="Hori K."/>
            <person name="Maruyama F."/>
            <person name="Fujisawa T."/>
            <person name="Togashi T."/>
            <person name="Yamamoto N."/>
            <person name="Seo M."/>
            <person name="Sato S."/>
            <person name="Yamada T."/>
            <person name="Mori H."/>
            <person name="Tajima N."/>
            <person name="Moriyama T."/>
            <person name="Ikeuchi M."/>
            <person name="Watanabe M."/>
            <person name="Wada H."/>
            <person name="Kobayashi K."/>
            <person name="Saito M."/>
            <person name="Masuda T."/>
            <person name="Sasaki-Sekimoto Y."/>
            <person name="Mashiguchi K."/>
            <person name="Awai K."/>
            <person name="Shimojima M."/>
            <person name="Masuda S."/>
            <person name="Iwai M."/>
            <person name="Nobusawa T."/>
            <person name="Narise T."/>
            <person name="Kondo S."/>
            <person name="Saito H."/>
            <person name="Sato R."/>
            <person name="Murakawa M."/>
            <person name="Ihara Y."/>
            <person name="Oshima-Yamada Y."/>
            <person name="Ohtaka K."/>
            <person name="Satoh M."/>
            <person name="Sonobe K."/>
            <person name="Ishii M."/>
            <person name="Ohtani R."/>
            <person name="Kanamori-Sato M."/>
            <person name="Honoki R."/>
            <person name="Miyazaki D."/>
            <person name="Mochizuki H."/>
            <person name="Umetsu J."/>
            <person name="Higashi K."/>
            <person name="Shibata D."/>
            <person name="Kamiya Y."/>
            <person name="Sato N."/>
            <person name="Nakamura Y."/>
            <person name="Tabata S."/>
            <person name="Ida S."/>
            <person name="Kurokawa K."/>
            <person name="Ohta H."/>
        </authorList>
    </citation>
    <scope>NUCLEOTIDE SEQUENCE [LARGE SCALE GENOMIC DNA]</scope>
    <source>
        <strain evidence="7 8">NIES-2285</strain>
    </source>
</reference>
<keyword evidence="2" id="KW-0690">Ribosome biogenesis</keyword>
<dbReference type="GO" id="GO:0003924">
    <property type="term" value="F:GTPase activity"/>
    <property type="evidence" value="ECO:0000318"/>
    <property type="project" value="GO_Central"/>
</dbReference>
<dbReference type="OMA" id="MNLPRFK"/>
<dbReference type="Pfam" id="PF04950">
    <property type="entry name" value="RIBIOP_C"/>
    <property type="match status" value="1"/>
</dbReference>
<protein>
    <submittedName>
        <fullName evidence="7">GTP-binding AARP2CN domain containing protein</fullName>
    </submittedName>
</protein>
<feature type="region of interest" description="Disordered" evidence="5">
    <location>
        <begin position="365"/>
        <end position="527"/>
    </location>
</feature>
<dbReference type="EMBL" id="DF237227">
    <property type="protein sequence ID" value="GAQ86248.1"/>
    <property type="molecule type" value="Genomic_DNA"/>
</dbReference>
<sequence length="828" mass="90766">MAPTAQKNKSHKARFASKGQRHKHKVAKETVATGASAVHRSGKSSNVNRAQRLQQAKNARDHRRADALLEKRTGGGSGGAPKLIVLVSLSGSVNVSAIKKALIQGATERVAGAPPKQDDAMEGVQSEGAEMGVEGAIKGVGGQMTVSLHKHKARISVVEAPGDILGCLEAAKVADIVAFVTPAEGAHIDEQGRELLTVLRALGLPATTGFIQGLDSVPLKRRGEAKKAAVAALQGQLGVDLKVHAADTPEDFTQLLRHLSELRLSPPVWRNQRPYVVVEKLAFRPSDVPSDGPDTSGGTLLVSGYLRARSLRPGQLVHVAGLGDCQLAQIDGPEDPCPVGQHRNKAGGAMDVENGGGEARVLGVAGPGDLEPFITENDPDPTAGEQTWPTEEELASAEQERQQRMAAKKHKRKVAKGTSEYQAAWIVDESEGEEDDDDADVADKGEDAAMAEAGPSDGGSDAEDDVSEDEAGRGTTSGRTSETWLGEEDDDMSEDEGLTARQREEERRRLKEAAQGDEEFPDEVDTPMDVPARQRFAKYRGLKSFRTSPWDPKESLPREYARIFAFDNFRRTQKVVLAQQVKTDRESLIVPGMYVRLHLLIRPEQRIPAEELVRRAESGAAGLVTAIGLLQHETKMSVVHYSIRKSDAYTEPVKSKSELLFYTGLRSFKTRPLFSTDDMQMDKHKFERFLHPGRFSVATVFAPIAFPPLPLLVFKEGVNGPELVATGAQREVDPDRVILKKIVLSGYPYRVHKRKAVVRFMFFNPEDVRWFKPLELWTKYGRRGRIKEPVGTHGSMKCVFEGVVQQRDAVCATLYKRVYPRWPETEAL</sequence>
<evidence type="ECO:0000256" key="4">
    <source>
        <dbReference type="ARBA" id="ARBA00038288"/>
    </source>
</evidence>
<dbReference type="GO" id="GO:0000462">
    <property type="term" value="P:maturation of SSU-rRNA from tricistronic rRNA transcript (SSU-rRNA, 5.8S rRNA, LSU-rRNA)"/>
    <property type="evidence" value="ECO:0000318"/>
    <property type="project" value="GO_Central"/>
</dbReference>
<accession>A0A1Y1IDT8</accession>
<evidence type="ECO:0000259" key="6">
    <source>
        <dbReference type="PROSITE" id="PS51714"/>
    </source>
</evidence>
<dbReference type="GO" id="GO:0005525">
    <property type="term" value="F:GTP binding"/>
    <property type="evidence" value="ECO:0000318"/>
    <property type="project" value="GO_Central"/>
</dbReference>
<dbReference type="InterPro" id="IPR030387">
    <property type="entry name" value="G_Bms1/Tsr1_dom"/>
</dbReference>
<dbReference type="InterPro" id="IPR012948">
    <property type="entry name" value="AARP2CN"/>
</dbReference>
<evidence type="ECO:0000256" key="1">
    <source>
        <dbReference type="ARBA" id="ARBA00004604"/>
    </source>
</evidence>
<dbReference type="AlphaFoldDB" id="A0A1Y1IDT8"/>
<evidence type="ECO:0000313" key="8">
    <source>
        <dbReference type="Proteomes" id="UP000054558"/>
    </source>
</evidence>
<dbReference type="SMART" id="SM00785">
    <property type="entry name" value="AARP2CN"/>
    <property type="match status" value="1"/>
</dbReference>
<feature type="region of interest" description="Disordered" evidence="5">
    <location>
        <begin position="1"/>
        <end position="63"/>
    </location>
</feature>
<feature type="compositionally biased region" description="Basic residues" evidence="5">
    <location>
        <begin position="406"/>
        <end position="415"/>
    </location>
</feature>
<name>A0A1Y1IDT8_KLENI</name>
<dbReference type="GO" id="GO:0005730">
    <property type="term" value="C:nucleolus"/>
    <property type="evidence" value="ECO:0007669"/>
    <property type="project" value="UniProtKB-SubCell"/>
</dbReference>
<keyword evidence="3" id="KW-0539">Nucleus</keyword>
<comment type="similarity">
    <text evidence="4">Belongs to the TRAFAC class translation factor GTPase superfamily. Bms1-like GTPase family. TSR1 subfamily.</text>
</comment>
<dbReference type="GO" id="GO:0000479">
    <property type="term" value="P:endonucleolytic cleavage of tricistronic rRNA transcript (SSU-rRNA, 5.8S rRNA, LSU-rRNA)"/>
    <property type="evidence" value="ECO:0000318"/>
    <property type="project" value="GO_Central"/>
</dbReference>
<dbReference type="Pfam" id="PF08142">
    <property type="entry name" value="AARP2CN"/>
    <property type="match status" value="1"/>
</dbReference>
<dbReference type="InterPro" id="IPR007034">
    <property type="entry name" value="BMS1_TSR1_C"/>
</dbReference>
<evidence type="ECO:0000313" key="7">
    <source>
        <dbReference type="EMBL" id="GAQ86248.1"/>
    </source>
</evidence>
<feature type="compositionally biased region" description="Polar residues" evidence="5">
    <location>
        <begin position="43"/>
        <end position="57"/>
    </location>
</feature>
<proteinExistence type="inferred from homology"/>
<comment type="subcellular location">
    <subcellularLocation>
        <location evidence="1">Nucleus</location>
        <location evidence="1">Nucleolus</location>
    </subcellularLocation>
</comment>
<dbReference type="OrthoDB" id="119302at2759"/>
<evidence type="ECO:0000256" key="5">
    <source>
        <dbReference type="SAM" id="MobiDB-lite"/>
    </source>
</evidence>
<organism evidence="7 8">
    <name type="scientific">Klebsormidium nitens</name>
    <name type="common">Green alga</name>
    <name type="synonym">Ulothrix nitens</name>
    <dbReference type="NCBI Taxonomy" id="105231"/>
    <lineage>
        <taxon>Eukaryota</taxon>
        <taxon>Viridiplantae</taxon>
        <taxon>Streptophyta</taxon>
        <taxon>Klebsormidiophyceae</taxon>
        <taxon>Klebsormidiales</taxon>
        <taxon>Klebsormidiaceae</taxon>
        <taxon>Klebsormidium</taxon>
    </lineage>
</organism>
<evidence type="ECO:0000256" key="3">
    <source>
        <dbReference type="ARBA" id="ARBA00023242"/>
    </source>
</evidence>
<dbReference type="Proteomes" id="UP000054558">
    <property type="component" value="Unassembled WGS sequence"/>
</dbReference>
<feature type="compositionally biased region" description="Basic residues" evidence="5">
    <location>
        <begin position="8"/>
        <end position="26"/>
    </location>
</feature>
<dbReference type="PANTHER" id="PTHR12858:SF1">
    <property type="entry name" value="PRE-RRNA-PROCESSING PROTEIN TSR1 HOMOLOG"/>
    <property type="match status" value="1"/>
</dbReference>
<feature type="compositionally biased region" description="Acidic residues" evidence="5">
    <location>
        <begin position="515"/>
        <end position="526"/>
    </location>
</feature>
<dbReference type="SMART" id="SM01362">
    <property type="entry name" value="DUF663"/>
    <property type="match status" value="1"/>
</dbReference>
<feature type="compositionally biased region" description="Acidic residues" evidence="5">
    <location>
        <begin position="460"/>
        <end position="469"/>
    </location>
</feature>
<dbReference type="InterPro" id="IPR039761">
    <property type="entry name" value="Bms1/Tsr1"/>
</dbReference>
<dbReference type="Pfam" id="PF22298">
    <property type="entry name" value="Tsr1_G-like"/>
    <property type="match status" value="1"/>
</dbReference>